<gene>
    <name evidence="1" type="primary">WBGene00283114</name>
</gene>
<proteinExistence type="predicted"/>
<evidence type="ECO:0000313" key="1">
    <source>
        <dbReference type="EnsemblMetazoa" id="PPA44745.1"/>
    </source>
</evidence>
<reference evidence="1" key="2">
    <citation type="submission" date="2022-06" db="UniProtKB">
        <authorList>
            <consortium name="EnsemblMetazoa"/>
        </authorList>
    </citation>
    <scope>IDENTIFICATION</scope>
    <source>
        <strain evidence="1">PS312</strain>
    </source>
</reference>
<dbReference type="AlphaFoldDB" id="A0A2A6CH63"/>
<protein>
    <submittedName>
        <fullName evidence="1">Uncharacterized protein</fullName>
    </submittedName>
</protein>
<sequence length="255" mass="28737">MHVGRAAPLRARRVEGGGAAAGESLVGHLVHTQDDVVARLVRAEPEQATTVLIHSLIGRYRNPYRTTIESSYPSSRSPPTARSLPYPPSTHFTLGRWSEQMTCTHWSVPFTGFIIPPRAGQRAHLSLYIKRPRLRIAGKILHNTEIFTTAMKPYLHNGNDREFSLLHDYYEAPCVGLNVIAFGSRDHNNDENNKTHLEALDLELVHQVEHRAEGELRQAMRCVRSGEEGVDNNNKYINKNNNNNMANYSVTESSY</sequence>
<organism evidence="1 2">
    <name type="scientific">Pristionchus pacificus</name>
    <name type="common">Parasitic nematode worm</name>
    <dbReference type="NCBI Taxonomy" id="54126"/>
    <lineage>
        <taxon>Eukaryota</taxon>
        <taxon>Metazoa</taxon>
        <taxon>Ecdysozoa</taxon>
        <taxon>Nematoda</taxon>
        <taxon>Chromadorea</taxon>
        <taxon>Rhabditida</taxon>
        <taxon>Rhabditina</taxon>
        <taxon>Diplogasteromorpha</taxon>
        <taxon>Diplogasteroidea</taxon>
        <taxon>Neodiplogasteridae</taxon>
        <taxon>Pristionchus</taxon>
    </lineage>
</organism>
<keyword evidence="2" id="KW-1185">Reference proteome</keyword>
<dbReference type="Proteomes" id="UP000005239">
    <property type="component" value="Unassembled WGS sequence"/>
</dbReference>
<accession>A0A2A6CH63</accession>
<reference evidence="2" key="1">
    <citation type="journal article" date="2008" name="Nat. Genet.">
        <title>The Pristionchus pacificus genome provides a unique perspective on nematode lifestyle and parasitism.</title>
        <authorList>
            <person name="Dieterich C."/>
            <person name="Clifton S.W."/>
            <person name="Schuster L.N."/>
            <person name="Chinwalla A."/>
            <person name="Delehaunty K."/>
            <person name="Dinkelacker I."/>
            <person name="Fulton L."/>
            <person name="Fulton R."/>
            <person name="Godfrey J."/>
            <person name="Minx P."/>
            <person name="Mitreva M."/>
            <person name="Roeseler W."/>
            <person name="Tian H."/>
            <person name="Witte H."/>
            <person name="Yang S.P."/>
            <person name="Wilson R.K."/>
            <person name="Sommer R.J."/>
        </authorList>
    </citation>
    <scope>NUCLEOTIDE SEQUENCE [LARGE SCALE GENOMIC DNA]</scope>
    <source>
        <strain evidence="2">PS312</strain>
    </source>
</reference>
<dbReference type="EnsemblMetazoa" id="PPA44745.1">
    <property type="protein sequence ID" value="PPA44745.1"/>
    <property type="gene ID" value="WBGene00283114"/>
</dbReference>
<accession>A0A8R1UZU8</accession>
<name>A0A2A6CH63_PRIPA</name>
<evidence type="ECO:0000313" key="2">
    <source>
        <dbReference type="Proteomes" id="UP000005239"/>
    </source>
</evidence>